<dbReference type="EMBL" id="GEDC01031595">
    <property type="protein sequence ID" value="JAS05703.1"/>
    <property type="molecule type" value="Transcribed_RNA"/>
</dbReference>
<reference evidence="7" key="1">
    <citation type="submission" date="2015-12" db="EMBL/GenBank/DDBJ databases">
        <title>De novo transcriptome assembly of four potential Pierce s Disease insect vectors from Arizona vineyards.</title>
        <authorList>
            <person name="Tassone E.E."/>
        </authorList>
    </citation>
    <scope>NUCLEOTIDE SEQUENCE</scope>
</reference>
<name>A0A1B6BWP4_9HEMI</name>
<keyword evidence="3" id="KW-0687">Ribonucleoprotein</keyword>
<evidence type="ECO:0000313" key="9">
    <source>
        <dbReference type="EMBL" id="JAS26620.1"/>
    </source>
</evidence>
<evidence type="ECO:0000256" key="5">
    <source>
        <dbReference type="ARBA" id="ARBA00035381"/>
    </source>
</evidence>
<dbReference type="InterPro" id="IPR036935">
    <property type="entry name" value="Ribosomal_bL9_N_sf"/>
</dbReference>
<dbReference type="AlphaFoldDB" id="A0A1B6BWP4"/>
<evidence type="ECO:0000313" key="7">
    <source>
        <dbReference type="EMBL" id="JAS05703.1"/>
    </source>
</evidence>
<dbReference type="InterPro" id="IPR009027">
    <property type="entry name" value="Ribosomal_bL9/RNase_H1_N"/>
</dbReference>
<accession>A0A1B6BWP4</accession>
<organism evidence="7">
    <name type="scientific">Clastoptera arizonana</name>
    <name type="common">Arizona spittle bug</name>
    <dbReference type="NCBI Taxonomy" id="38151"/>
    <lineage>
        <taxon>Eukaryota</taxon>
        <taxon>Metazoa</taxon>
        <taxon>Ecdysozoa</taxon>
        <taxon>Arthropoda</taxon>
        <taxon>Hexapoda</taxon>
        <taxon>Insecta</taxon>
        <taxon>Pterygota</taxon>
        <taxon>Neoptera</taxon>
        <taxon>Paraneoptera</taxon>
        <taxon>Hemiptera</taxon>
        <taxon>Auchenorrhyncha</taxon>
        <taxon>Cercopoidea</taxon>
        <taxon>Clastopteridae</taxon>
        <taxon>Clastoptera</taxon>
    </lineage>
</organism>
<evidence type="ECO:0000256" key="4">
    <source>
        <dbReference type="ARBA" id="ARBA00035194"/>
    </source>
</evidence>
<evidence type="ECO:0000259" key="6">
    <source>
        <dbReference type="Pfam" id="PF01281"/>
    </source>
</evidence>
<gene>
    <name evidence="10" type="ORF">g.15033</name>
    <name evidence="8" type="ORF">g.15036</name>
    <name evidence="9" type="ORF">g.15037</name>
    <name evidence="7" type="ORF">g.15042</name>
</gene>
<feature type="domain" description="Ribosomal protein L9" evidence="6">
    <location>
        <begin position="77"/>
        <end position="122"/>
    </location>
</feature>
<dbReference type="EMBL" id="GEDC01021523">
    <property type="protein sequence ID" value="JAS15775.1"/>
    <property type="molecule type" value="Transcribed_RNA"/>
</dbReference>
<dbReference type="EMBL" id="GEDC01003916">
    <property type="protein sequence ID" value="JAS33382.1"/>
    <property type="molecule type" value="Transcribed_RNA"/>
</dbReference>
<keyword evidence="2" id="KW-0689">Ribosomal protein</keyword>
<dbReference type="GO" id="GO:0006412">
    <property type="term" value="P:translation"/>
    <property type="evidence" value="ECO:0007669"/>
    <property type="project" value="InterPro"/>
</dbReference>
<dbReference type="GO" id="GO:1990904">
    <property type="term" value="C:ribonucleoprotein complex"/>
    <property type="evidence" value="ECO:0007669"/>
    <property type="project" value="UniProtKB-KW"/>
</dbReference>
<evidence type="ECO:0000256" key="3">
    <source>
        <dbReference type="ARBA" id="ARBA00023274"/>
    </source>
</evidence>
<evidence type="ECO:0000256" key="1">
    <source>
        <dbReference type="ARBA" id="ARBA00010605"/>
    </source>
</evidence>
<dbReference type="Pfam" id="PF01281">
    <property type="entry name" value="Ribosomal_L9_N"/>
    <property type="match status" value="1"/>
</dbReference>
<comment type="similarity">
    <text evidence="1">Belongs to the bacterial ribosomal protein bL9 family.</text>
</comment>
<dbReference type="GO" id="GO:0003735">
    <property type="term" value="F:structural constituent of ribosome"/>
    <property type="evidence" value="ECO:0007669"/>
    <property type="project" value="InterPro"/>
</dbReference>
<dbReference type="GO" id="GO:0005840">
    <property type="term" value="C:ribosome"/>
    <property type="evidence" value="ECO:0007669"/>
    <property type="project" value="UniProtKB-KW"/>
</dbReference>
<dbReference type="Gene3D" id="3.40.5.10">
    <property type="entry name" value="Ribosomal protein L9, N-terminal domain"/>
    <property type="match status" value="1"/>
</dbReference>
<dbReference type="SUPFAM" id="SSF55658">
    <property type="entry name" value="L9 N-domain-like"/>
    <property type="match status" value="1"/>
</dbReference>
<dbReference type="InterPro" id="IPR000244">
    <property type="entry name" value="Ribosomal_bL9"/>
</dbReference>
<dbReference type="EMBL" id="GEDC01010678">
    <property type="protein sequence ID" value="JAS26620.1"/>
    <property type="molecule type" value="Transcribed_RNA"/>
</dbReference>
<dbReference type="InterPro" id="IPR020070">
    <property type="entry name" value="Ribosomal_bL9_N"/>
</dbReference>
<evidence type="ECO:0000313" key="8">
    <source>
        <dbReference type="EMBL" id="JAS15775.1"/>
    </source>
</evidence>
<evidence type="ECO:0000313" key="10">
    <source>
        <dbReference type="EMBL" id="JAS33382.1"/>
    </source>
</evidence>
<dbReference type="PANTHER" id="PTHR21368">
    <property type="entry name" value="50S RIBOSOMAL PROTEIN L9"/>
    <property type="match status" value="1"/>
</dbReference>
<sequence>MLRQIFANGIENLFKQNIINCNMQPAFTVFSRNTYIFKRRHPPRSLKKGQTKYVLKQKSFIYDVVESESTREPEFIDIILTSYVKGLGLEGDVVSVEKIKAYTKYIAPGIAEFATPENLNRLKSSDANKIKKFSSVDVEKTISYLNTRVFSIVMNKETEWTIEPWHIRVSLRKAGVYVNDDCIELPSQKIQGPSLDLENKEFYVTLTINKTEKVNIRCRIHHWSTEPVNRLPYVVDHWLMKADKIFPENIETTKDAQITTNQ</sequence>
<evidence type="ECO:0000256" key="2">
    <source>
        <dbReference type="ARBA" id="ARBA00022980"/>
    </source>
</evidence>
<proteinExistence type="inferred from homology"/>
<protein>
    <recommendedName>
        <fullName evidence="4">Large ribosomal subunit protein bL9m</fullName>
    </recommendedName>
    <alternativeName>
        <fullName evidence="5">39S ribosomal protein L9, mitochondrial</fullName>
    </alternativeName>
</protein>